<dbReference type="Pfam" id="PF08284">
    <property type="entry name" value="RVP_2"/>
    <property type="match status" value="1"/>
</dbReference>
<protein>
    <submittedName>
        <fullName evidence="1">OLC1v1025690C1</fullName>
    </submittedName>
</protein>
<name>A0AAV1C5H3_OLDCO</name>
<reference evidence="1" key="1">
    <citation type="submission" date="2023-03" db="EMBL/GenBank/DDBJ databases">
        <authorList>
            <person name="Julca I."/>
        </authorList>
    </citation>
    <scope>NUCLEOTIDE SEQUENCE</scope>
</reference>
<proteinExistence type="predicted"/>
<dbReference type="CDD" id="cd00303">
    <property type="entry name" value="retropepsin_like"/>
    <property type="match status" value="1"/>
</dbReference>
<evidence type="ECO:0000313" key="1">
    <source>
        <dbReference type="EMBL" id="CAI9090829.1"/>
    </source>
</evidence>
<organism evidence="1 2">
    <name type="scientific">Oldenlandia corymbosa var. corymbosa</name>
    <dbReference type="NCBI Taxonomy" id="529605"/>
    <lineage>
        <taxon>Eukaryota</taxon>
        <taxon>Viridiplantae</taxon>
        <taxon>Streptophyta</taxon>
        <taxon>Embryophyta</taxon>
        <taxon>Tracheophyta</taxon>
        <taxon>Spermatophyta</taxon>
        <taxon>Magnoliopsida</taxon>
        <taxon>eudicotyledons</taxon>
        <taxon>Gunneridae</taxon>
        <taxon>Pentapetalae</taxon>
        <taxon>asterids</taxon>
        <taxon>lamiids</taxon>
        <taxon>Gentianales</taxon>
        <taxon>Rubiaceae</taxon>
        <taxon>Rubioideae</taxon>
        <taxon>Spermacoceae</taxon>
        <taxon>Hedyotis-Oldenlandia complex</taxon>
        <taxon>Oldenlandia</taxon>
    </lineage>
</organism>
<dbReference type="EMBL" id="OX459118">
    <property type="protein sequence ID" value="CAI9090829.1"/>
    <property type="molecule type" value="Genomic_DNA"/>
</dbReference>
<sequence>MKQLEKQIKKQEARLAEVTARFNDHVNGKFLEFQKQIEAKLKTAMESMATKSQLDRMEAMITSLAQSQIHSGPIPPVRDKAPIRFEDMPAERSPVMLNSGNASRIHTDGEFTTAARDRGFRPQWFTQPKLELPMYEGEGNPRTWIRKCEKFFLSHQVAKHWKVEHIELYLEGKAEIWFQATKMLKLQLSWVEFKNGLIRSGLKEEIKPMVRMLPHQDLNEVFDIALLQEQNMSVNAKAGRINHSTPAKTYISSVKVPEHPKPPVKKENCDENSLSIPELNVDDGLDINDLTLDERSLHVLSVTPVKQTILIVGKIGGRFIRILIDTGNTDSFLDIKVVMDLQLHYEESELYTVTVGNGSRVSRSLICPELRWDIHDLKFSYDLKIMN</sequence>
<keyword evidence="2" id="KW-1185">Reference proteome</keyword>
<dbReference type="InterPro" id="IPR021109">
    <property type="entry name" value="Peptidase_aspartic_dom_sf"/>
</dbReference>
<accession>A0AAV1C5H3</accession>
<dbReference type="Gene3D" id="2.40.70.10">
    <property type="entry name" value="Acid Proteases"/>
    <property type="match status" value="1"/>
</dbReference>
<gene>
    <name evidence="1" type="ORF">OLC1_LOCUS2894</name>
</gene>
<evidence type="ECO:0000313" key="2">
    <source>
        <dbReference type="Proteomes" id="UP001161247"/>
    </source>
</evidence>
<dbReference type="Proteomes" id="UP001161247">
    <property type="component" value="Chromosome 1"/>
</dbReference>
<dbReference type="AlphaFoldDB" id="A0AAV1C5H3"/>
<dbReference type="SUPFAM" id="SSF50630">
    <property type="entry name" value="Acid proteases"/>
    <property type="match status" value="1"/>
</dbReference>